<protein>
    <submittedName>
        <fullName evidence="9">Undecaprenyl/decaprenyl-phosphate alpha-N-acetylglucosaminyl 1-phosphate transferase</fullName>
    </submittedName>
</protein>
<gene>
    <name evidence="9" type="ORF">GM418_23165</name>
</gene>
<dbReference type="GO" id="GO:0009103">
    <property type="term" value="P:lipopolysaccharide biosynthetic process"/>
    <property type="evidence" value="ECO:0007669"/>
    <property type="project" value="TreeGrafter"/>
</dbReference>
<feature type="binding site" evidence="7">
    <location>
        <position position="216"/>
    </location>
    <ligand>
        <name>Mg(2+)</name>
        <dbReference type="ChEBI" id="CHEBI:18420"/>
    </ligand>
</feature>
<feature type="transmembrane region" description="Helical" evidence="8">
    <location>
        <begin position="77"/>
        <end position="96"/>
    </location>
</feature>
<evidence type="ECO:0000256" key="5">
    <source>
        <dbReference type="ARBA" id="ARBA00022989"/>
    </source>
</evidence>
<keyword evidence="2" id="KW-1003">Cell membrane</keyword>
<dbReference type="Proteomes" id="UP000428260">
    <property type="component" value="Chromosome"/>
</dbReference>
<dbReference type="GO" id="GO:0005886">
    <property type="term" value="C:plasma membrane"/>
    <property type="evidence" value="ECO:0007669"/>
    <property type="project" value="UniProtKB-SubCell"/>
</dbReference>
<reference evidence="9 10" key="1">
    <citation type="submission" date="2019-11" db="EMBL/GenBank/DDBJ databases">
        <authorList>
            <person name="Zheng R.K."/>
            <person name="Sun C.M."/>
        </authorList>
    </citation>
    <scope>NUCLEOTIDE SEQUENCE [LARGE SCALE GENOMIC DNA]</scope>
    <source>
        <strain evidence="9 10">WC007</strain>
    </source>
</reference>
<proteinExistence type="predicted"/>
<accession>A0A6I6JTV9</accession>
<dbReference type="GO" id="GO:0044038">
    <property type="term" value="P:cell wall macromolecule biosynthetic process"/>
    <property type="evidence" value="ECO:0007669"/>
    <property type="project" value="TreeGrafter"/>
</dbReference>
<dbReference type="InterPro" id="IPR018480">
    <property type="entry name" value="PNAcMuramoyl-5peptid_Trfase_CS"/>
</dbReference>
<dbReference type="PANTHER" id="PTHR22926">
    <property type="entry name" value="PHOSPHO-N-ACETYLMURAMOYL-PENTAPEPTIDE-TRANSFERASE"/>
    <property type="match status" value="1"/>
</dbReference>
<evidence type="ECO:0000313" key="9">
    <source>
        <dbReference type="EMBL" id="QGY46456.1"/>
    </source>
</evidence>
<dbReference type="RefSeq" id="WP_158869589.1">
    <property type="nucleotide sequence ID" value="NZ_CP046401.1"/>
</dbReference>
<dbReference type="EMBL" id="CP046401">
    <property type="protein sequence ID" value="QGY46456.1"/>
    <property type="molecule type" value="Genomic_DNA"/>
</dbReference>
<feature type="transmembrane region" description="Helical" evidence="8">
    <location>
        <begin position="251"/>
        <end position="269"/>
    </location>
</feature>
<evidence type="ECO:0000256" key="2">
    <source>
        <dbReference type="ARBA" id="ARBA00022475"/>
    </source>
</evidence>
<keyword evidence="7" id="KW-0460">Magnesium</keyword>
<dbReference type="Pfam" id="PF00953">
    <property type="entry name" value="Glycos_transf_4"/>
    <property type="match status" value="1"/>
</dbReference>
<name>A0A6I6JTV9_9BACT</name>
<feature type="binding site" evidence="7">
    <location>
        <position position="154"/>
    </location>
    <ligand>
        <name>Mg(2+)</name>
        <dbReference type="ChEBI" id="CHEBI:18420"/>
    </ligand>
</feature>
<evidence type="ECO:0000256" key="4">
    <source>
        <dbReference type="ARBA" id="ARBA00022692"/>
    </source>
</evidence>
<dbReference type="InterPro" id="IPR000715">
    <property type="entry name" value="Glycosyl_transferase_4"/>
</dbReference>
<dbReference type="GO" id="GO:0016780">
    <property type="term" value="F:phosphotransferase activity, for other substituted phosphate groups"/>
    <property type="evidence" value="ECO:0007669"/>
    <property type="project" value="InterPro"/>
</dbReference>
<feature type="transmembrane region" description="Helical" evidence="8">
    <location>
        <begin position="162"/>
        <end position="180"/>
    </location>
</feature>
<feature type="transmembrane region" description="Helical" evidence="8">
    <location>
        <begin position="103"/>
        <end position="121"/>
    </location>
</feature>
<organism evidence="9 10">
    <name type="scientific">Maribellus comscasis</name>
    <dbReference type="NCBI Taxonomy" id="2681766"/>
    <lineage>
        <taxon>Bacteria</taxon>
        <taxon>Pseudomonadati</taxon>
        <taxon>Bacteroidota</taxon>
        <taxon>Bacteroidia</taxon>
        <taxon>Marinilabiliales</taxon>
        <taxon>Prolixibacteraceae</taxon>
        <taxon>Maribellus</taxon>
    </lineage>
</organism>
<feature type="transmembrane region" description="Helical" evidence="8">
    <location>
        <begin position="133"/>
        <end position="155"/>
    </location>
</feature>
<feature type="transmembrane region" description="Helical" evidence="8">
    <location>
        <begin position="186"/>
        <end position="206"/>
    </location>
</feature>
<evidence type="ECO:0000313" key="10">
    <source>
        <dbReference type="Proteomes" id="UP000428260"/>
    </source>
</evidence>
<feature type="transmembrane region" description="Helical" evidence="8">
    <location>
        <begin position="290"/>
        <end position="319"/>
    </location>
</feature>
<dbReference type="CDD" id="cd06853">
    <property type="entry name" value="GT_WecA_like"/>
    <property type="match status" value="1"/>
</dbReference>
<evidence type="ECO:0000256" key="7">
    <source>
        <dbReference type="PIRSR" id="PIRSR600715-1"/>
    </source>
</evidence>
<keyword evidence="7" id="KW-0479">Metal-binding</keyword>
<evidence type="ECO:0000256" key="8">
    <source>
        <dbReference type="SAM" id="Phobius"/>
    </source>
</evidence>
<dbReference type="AlphaFoldDB" id="A0A6I6JTV9"/>
<keyword evidence="6 8" id="KW-0472">Membrane</keyword>
<keyword evidence="3 9" id="KW-0808">Transferase</keyword>
<dbReference type="PROSITE" id="PS01348">
    <property type="entry name" value="MRAY_2"/>
    <property type="match status" value="1"/>
</dbReference>
<dbReference type="KEGG" id="mcos:GM418_23165"/>
<sequence length="405" mass="44765">MEILLNILALSMGFAIVVISIPPVIKIARAKKLYEPLDERKRHARDIPPFGGVAIFIGFVISTIVATESYVFESLKYIIASIILIFFIGLKDDFLVITVKNKLIVQIFAAVLLITLGNVHFTNLHGIFGLYEIHYFSTVFVSLFVMIGIINAFNLIDGIDGLASGLAMLAGTFFGVWFYLAGQIPFSIMSFALVGSLAGFFLFNVFGKQNKLFMGDAGSLVIGLIVSTLVIKFNEFNIIKTAPYAINAAPAVSFAVLTVPVIDTLRVITIRLMQKKSPFSPDRNHIHHKLLIIVPNHFKVTLILISVSSFLIGFALFLNKISMNINIQIFLIFSTGNLLSFIPAILTKRDTIHKKKTTKPARIRRHPVRIIDVAVEKEPKEIDNGTISCSIEGEGISGSSSAWYK</sequence>
<dbReference type="PANTHER" id="PTHR22926:SF3">
    <property type="entry name" value="UNDECAPRENYL-PHOSPHATE ALPHA-N-ACETYLGLUCOSAMINYL 1-PHOSPHATE TRANSFERASE"/>
    <property type="match status" value="1"/>
</dbReference>
<dbReference type="GO" id="GO:0071555">
    <property type="term" value="P:cell wall organization"/>
    <property type="evidence" value="ECO:0007669"/>
    <property type="project" value="TreeGrafter"/>
</dbReference>
<feature type="transmembrane region" description="Helical" evidence="8">
    <location>
        <begin position="6"/>
        <end position="28"/>
    </location>
</feature>
<feature type="transmembrane region" description="Helical" evidence="8">
    <location>
        <begin position="325"/>
        <end position="346"/>
    </location>
</feature>
<keyword evidence="10" id="KW-1185">Reference proteome</keyword>
<dbReference type="GO" id="GO:0046872">
    <property type="term" value="F:metal ion binding"/>
    <property type="evidence" value="ECO:0007669"/>
    <property type="project" value="UniProtKB-KW"/>
</dbReference>
<comment type="subcellular location">
    <subcellularLocation>
        <location evidence="1">Cell membrane</location>
        <topology evidence="1">Multi-pass membrane protein</topology>
    </subcellularLocation>
</comment>
<evidence type="ECO:0000256" key="1">
    <source>
        <dbReference type="ARBA" id="ARBA00004651"/>
    </source>
</evidence>
<keyword evidence="4 8" id="KW-0812">Transmembrane</keyword>
<evidence type="ECO:0000256" key="3">
    <source>
        <dbReference type="ARBA" id="ARBA00022679"/>
    </source>
</evidence>
<evidence type="ECO:0000256" key="6">
    <source>
        <dbReference type="ARBA" id="ARBA00023136"/>
    </source>
</evidence>
<keyword evidence="5 8" id="KW-1133">Transmembrane helix</keyword>
<feature type="transmembrane region" description="Helical" evidence="8">
    <location>
        <begin position="213"/>
        <end position="231"/>
    </location>
</feature>
<feature type="transmembrane region" description="Helical" evidence="8">
    <location>
        <begin position="49"/>
        <end position="71"/>
    </location>
</feature>
<comment type="cofactor">
    <cofactor evidence="7">
        <name>Mg(2+)</name>
        <dbReference type="ChEBI" id="CHEBI:18420"/>
    </cofactor>
</comment>